<feature type="transmembrane region" description="Helical" evidence="1">
    <location>
        <begin position="133"/>
        <end position="154"/>
    </location>
</feature>
<keyword evidence="1" id="KW-1133">Transmembrane helix</keyword>
<sequence>MIKKTLLEALTLIGLFALVAACIDLDIIYFKNRMTEASVTESMQLIFLATTAFCFFRLGKVNPDLKRAAYLISAFYLVLLIRENDEILDLIYHGAWQAPAILVTLLALFYAYKGGKETLTHMSTILSAQNMRFVVTGTIMLLVFSRLYGMGKLWEALMEDKYSRIVKNVSEEGIELLCYSLIAYGALKVLCELSKARPNAES</sequence>
<dbReference type="RefSeq" id="WP_123014934.1">
    <property type="nucleotide sequence ID" value="NZ_AP024912.1"/>
</dbReference>
<keyword evidence="1" id="KW-0472">Membrane</keyword>
<feature type="transmembrane region" description="Helical" evidence="1">
    <location>
        <begin position="90"/>
        <end position="112"/>
    </location>
</feature>
<organism evidence="2 3">
    <name type="scientific">Vibrio zhugei</name>
    <dbReference type="NCBI Taxonomy" id="2479546"/>
    <lineage>
        <taxon>Bacteria</taxon>
        <taxon>Pseudomonadati</taxon>
        <taxon>Pseudomonadota</taxon>
        <taxon>Gammaproteobacteria</taxon>
        <taxon>Vibrionales</taxon>
        <taxon>Vibrionaceae</taxon>
        <taxon>Vibrio</taxon>
    </lineage>
</organism>
<accession>A0ABV7C7K7</accession>
<dbReference type="Proteomes" id="UP001595384">
    <property type="component" value="Unassembled WGS sequence"/>
</dbReference>
<gene>
    <name evidence="2" type="ORF">ACFODT_04820</name>
</gene>
<dbReference type="PROSITE" id="PS51257">
    <property type="entry name" value="PROKAR_LIPOPROTEIN"/>
    <property type="match status" value="1"/>
</dbReference>
<keyword evidence="1" id="KW-0812">Transmembrane</keyword>
<protein>
    <submittedName>
        <fullName evidence="2">Uncharacterized protein</fullName>
    </submittedName>
</protein>
<comment type="caution">
    <text evidence="2">The sequence shown here is derived from an EMBL/GenBank/DDBJ whole genome shotgun (WGS) entry which is preliminary data.</text>
</comment>
<evidence type="ECO:0000313" key="3">
    <source>
        <dbReference type="Proteomes" id="UP001595384"/>
    </source>
</evidence>
<evidence type="ECO:0000256" key="1">
    <source>
        <dbReference type="SAM" id="Phobius"/>
    </source>
</evidence>
<name>A0ABV7C7K7_9VIBR</name>
<dbReference type="EMBL" id="JBHRSE010000033">
    <property type="protein sequence ID" value="MFC3023144.1"/>
    <property type="molecule type" value="Genomic_DNA"/>
</dbReference>
<proteinExistence type="predicted"/>
<keyword evidence="3" id="KW-1185">Reference proteome</keyword>
<evidence type="ECO:0000313" key="2">
    <source>
        <dbReference type="EMBL" id="MFC3023144.1"/>
    </source>
</evidence>
<reference evidence="3" key="1">
    <citation type="journal article" date="2019" name="Int. J. Syst. Evol. Microbiol.">
        <title>The Global Catalogue of Microorganisms (GCM) 10K type strain sequencing project: providing services to taxonomists for standard genome sequencing and annotation.</title>
        <authorList>
            <consortium name="The Broad Institute Genomics Platform"/>
            <consortium name="The Broad Institute Genome Sequencing Center for Infectious Disease"/>
            <person name="Wu L."/>
            <person name="Ma J."/>
        </authorList>
    </citation>
    <scope>NUCLEOTIDE SEQUENCE [LARGE SCALE GENOMIC DNA]</scope>
    <source>
        <strain evidence="3">KCTC 62784</strain>
    </source>
</reference>